<feature type="domain" description="N-acetyltransferase" evidence="7">
    <location>
        <begin position="203"/>
        <end position="267"/>
    </location>
</feature>
<reference evidence="10" key="1">
    <citation type="submission" date="2021-01" db="EMBL/GenBank/DDBJ databases">
        <authorList>
            <person name="Corre E."/>
            <person name="Pelletier E."/>
            <person name="Niang G."/>
            <person name="Scheremetjew M."/>
            <person name="Finn R."/>
            <person name="Kale V."/>
            <person name="Holt S."/>
            <person name="Cochrane G."/>
            <person name="Meng A."/>
            <person name="Brown T."/>
            <person name="Cohen L."/>
        </authorList>
    </citation>
    <scope>NUCLEOTIDE SEQUENCE</scope>
    <source>
        <strain evidence="10">CCMP 769</strain>
    </source>
</reference>
<name>A0A7S2Z971_9RHOD</name>
<dbReference type="Pfam" id="PF10394">
    <property type="entry name" value="Hat1_N"/>
    <property type="match status" value="1"/>
</dbReference>
<evidence type="ECO:0000256" key="5">
    <source>
        <dbReference type="ARBA" id="ARBA00048017"/>
    </source>
</evidence>
<comment type="catalytic activity">
    <reaction evidence="5">
        <text>L-lysyl-[protein] + acetyl-CoA = N(6)-acetyl-L-lysyl-[protein] + CoA + H(+)</text>
        <dbReference type="Rhea" id="RHEA:45948"/>
        <dbReference type="Rhea" id="RHEA-COMP:9752"/>
        <dbReference type="Rhea" id="RHEA-COMP:10731"/>
        <dbReference type="ChEBI" id="CHEBI:15378"/>
        <dbReference type="ChEBI" id="CHEBI:29969"/>
        <dbReference type="ChEBI" id="CHEBI:57287"/>
        <dbReference type="ChEBI" id="CHEBI:57288"/>
        <dbReference type="ChEBI" id="CHEBI:61930"/>
        <dbReference type="EC" id="2.3.1.48"/>
    </reaction>
</comment>
<protein>
    <recommendedName>
        <fullName evidence="2">histone acetyltransferase</fullName>
        <ecNumber evidence="2">2.3.1.48</ecNumber>
    </recommendedName>
</protein>
<proteinExistence type="inferred from homology"/>
<evidence type="ECO:0000256" key="3">
    <source>
        <dbReference type="ARBA" id="ARBA00022679"/>
    </source>
</evidence>
<dbReference type="GO" id="GO:0004402">
    <property type="term" value="F:histone acetyltransferase activity"/>
    <property type="evidence" value="ECO:0007669"/>
    <property type="project" value="InterPro"/>
</dbReference>
<evidence type="ECO:0000256" key="1">
    <source>
        <dbReference type="ARBA" id="ARBA00010543"/>
    </source>
</evidence>
<dbReference type="CDD" id="cd04301">
    <property type="entry name" value="NAT_SF"/>
    <property type="match status" value="1"/>
</dbReference>
<evidence type="ECO:0000256" key="2">
    <source>
        <dbReference type="ARBA" id="ARBA00013184"/>
    </source>
</evidence>
<gene>
    <name evidence="9" type="ORF">RMAR00112_LOCUS741</name>
    <name evidence="10" type="ORF">RMAR00112_LOCUS742</name>
</gene>
<dbReference type="PANTHER" id="PTHR12046">
    <property type="entry name" value="HISTONE ACETYLTRANSFERASE TYPE B CATALYTIC SUBUNIT"/>
    <property type="match status" value="1"/>
</dbReference>
<accession>A0A7S2Z971</accession>
<dbReference type="GO" id="GO:0031509">
    <property type="term" value="P:subtelomeric heterochromatin formation"/>
    <property type="evidence" value="ECO:0007669"/>
    <property type="project" value="InterPro"/>
</dbReference>
<dbReference type="GO" id="GO:0000781">
    <property type="term" value="C:chromosome, telomeric region"/>
    <property type="evidence" value="ECO:0007669"/>
    <property type="project" value="GOC"/>
</dbReference>
<dbReference type="Gene3D" id="3.90.360.10">
    <property type="entry name" value="Histone acetyl transferase 1 (HAT1), N-terminal domain"/>
    <property type="match status" value="1"/>
</dbReference>
<dbReference type="GO" id="GO:0005634">
    <property type="term" value="C:nucleus"/>
    <property type="evidence" value="ECO:0007669"/>
    <property type="project" value="InterPro"/>
</dbReference>
<dbReference type="EMBL" id="HBHW01000922">
    <property type="protein sequence ID" value="CAE0032802.1"/>
    <property type="molecule type" value="Transcribed_RNA"/>
</dbReference>
<sequence>MSPSSRPAKKAKADGGGQKPTLKSSANECIYIKCCRSQKDFYSDSEELWYKPKFVNQIVENEEIHGYEDLKVTIYFASNSVMYFLRIVFSKKERGATDIDAALAPHIGMALCKTEEEFLKVCEKPFIPTIRDPICSYSQFRIYKVPLDSARPLTEDGTTIKEYHRRIQFHALVNIDGASYIDEADPKWEIYIIFEAAKGSPNYHFIGYATMYPFLGLKNSSLKEGFLERIRISQVLVLPQYQSKGHGSKLLEALYKECLVRKCLEITIEDPSESFRVLRDSQDLQNCIEQKILREVPPPGRPVQKSEIEVVRDKTRITANQVVRCYEMNMLRNIEADDEINKRKLRLMVKRRLYVQMADVLGTFAPEAKKIKLAELYDDLEQEYLTVLRVLNKRGIPCAYLGA</sequence>
<comment type="similarity">
    <text evidence="1">Belongs to the HAT1 family.</text>
</comment>
<dbReference type="Pfam" id="PF00583">
    <property type="entry name" value="Acetyltransf_1"/>
    <property type="match status" value="1"/>
</dbReference>
<dbReference type="EMBL" id="HBHW01000921">
    <property type="protein sequence ID" value="CAE0032801.1"/>
    <property type="molecule type" value="Transcribed_RNA"/>
</dbReference>
<dbReference type="InterPro" id="IPR000182">
    <property type="entry name" value="GNAT_dom"/>
</dbReference>
<dbReference type="InterPro" id="IPR037113">
    <property type="entry name" value="Hat1_N_sf"/>
</dbReference>
<evidence type="ECO:0000313" key="10">
    <source>
        <dbReference type="EMBL" id="CAE0032802.1"/>
    </source>
</evidence>
<evidence type="ECO:0000259" key="7">
    <source>
        <dbReference type="Pfam" id="PF00583"/>
    </source>
</evidence>
<evidence type="ECO:0000313" key="9">
    <source>
        <dbReference type="EMBL" id="CAE0032801.1"/>
    </source>
</evidence>
<organism evidence="10">
    <name type="scientific">Rhodosorus marinus</name>
    <dbReference type="NCBI Taxonomy" id="101924"/>
    <lineage>
        <taxon>Eukaryota</taxon>
        <taxon>Rhodophyta</taxon>
        <taxon>Stylonematophyceae</taxon>
        <taxon>Stylonematales</taxon>
        <taxon>Stylonemataceae</taxon>
        <taxon>Rhodosorus</taxon>
    </lineage>
</organism>
<dbReference type="InterPro" id="IPR016181">
    <property type="entry name" value="Acyl_CoA_acyltransferase"/>
</dbReference>
<keyword evidence="3" id="KW-0808">Transferase</keyword>
<dbReference type="InterPro" id="IPR017380">
    <property type="entry name" value="Hist_AcTrfase_B-typ_cat-su"/>
</dbReference>
<feature type="region of interest" description="Disordered" evidence="6">
    <location>
        <begin position="1"/>
        <end position="22"/>
    </location>
</feature>
<evidence type="ECO:0000259" key="8">
    <source>
        <dbReference type="Pfam" id="PF10394"/>
    </source>
</evidence>
<dbReference type="Gene3D" id="3.40.630.30">
    <property type="match status" value="1"/>
</dbReference>
<dbReference type="SUPFAM" id="SSF55729">
    <property type="entry name" value="Acyl-CoA N-acyltransferases (Nat)"/>
    <property type="match status" value="1"/>
</dbReference>
<feature type="domain" description="Histone acetyl transferase HAT1 N-terminal" evidence="8">
    <location>
        <begin position="24"/>
        <end position="175"/>
    </location>
</feature>
<evidence type="ECO:0000256" key="6">
    <source>
        <dbReference type="SAM" id="MobiDB-lite"/>
    </source>
</evidence>
<dbReference type="InterPro" id="IPR019467">
    <property type="entry name" value="Hat1_N"/>
</dbReference>
<keyword evidence="4" id="KW-0012">Acyltransferase</keyword>
<dbReference type="EC" id="2.3.1.48" evidence="2"/>
<dbReference type="AlphaFoldDB" id="A0A7S2Z971"/>
<evidence type="ECO:0000256" key="4">
    <source>
        <dbReference type="ARBA" id="ARBA00023315"/>
    </source>
</evidence>